<dbReference type="EMBL" id="JAPQKO010000006">
    <property type="protein sequence ID" value="KAJ5156691.1"/>
    <property type="molecule type" value="Genomic_DNA"/>
</dbReference>
<reference evidence="4" key="1">
    <citation type="submission" date="2022-11" db="EMBL/GenBank/DDBJ databases">
        <authorList>
            <person name="Petersen C."/>
        </authorList>
    </citation>
    <scope>NUCLEOTIDE SEQUENCE</scope>
    <source>
        <strain evidence="4">IBT 21917</strain>
    </source>
</reference>
<feature type="compositionally biased region" description="Polar residues" evidence="1">
    <location>
        <begin position="600"/>
        <end position="612"/>
    </location>
</feature>
<dbReference type="InterPro" id="IPR059095">
    <property type="entry name" value="Znf_C2H2_17_2nd"/>
</dbReference>
<evidence type="ECO:0000259" key="2">
    <source>
        <dbReference type="Pfam" id="PF10680"/>
    </source>
</evidence>
<feature type="region of interest" description="Disordered" evidence="1">
    <location>
        <begin position="281"/>
        <end position="351"/>
    </location>
</feature>
<evidence type="ECO:0008006" key="6">
    <source>
        <dbReference type="Google" id="ProtNLM"/>
    </source>
</evidence>
<name>A0A9W9HSL4_9EURO</name>
<organism evidence="4 5">
    <name type="scientific">Penicillium capsulatum</name>
    <dbReference type="NCBI Taxonomy" id="69766"/>
    <lineage>
        <taxon>Eukaryota</taxon>
        <taxon>Fungi</taxon>
        <taxon>Dikarya</taxon>
        <taxon>Ascomycota</taxon>
        <taxon>Pezizomycotina</taxon>
        <taxon>Eurotiomycetes</taxon>
        <taxon>Eurotiomycetidae</taxon>
        <taxon>Eurotiales</taxon>
        <taxon>Aspergillaceae</taxon>
        <taxon>Penicillium</taxon>
    </lineage>
</organism>
<dbReference type="Proteomes" id="UP001146351">
    <property type="component" value="Unassembled WGS sequence"/>
</dbReference>
<feature type="compositionally biased region" description="Basic and acidic residues" evidence="1">
    <location>
        <begin position="86"/>
        <end position="99"/>
    </location>
</feature>
<dbReference type="Pfam" id="PF26176">
    <property type="entry name" value="zf_C2H2_17_2"/>
    <property type="match status" value="1"/>
</dbReference>
<protein>
    <recommendedName>
        <fullName evidence="6">Rrn9 domain-containing protein</fullName>
    </recommendedName>
</protein>
<feature type="compositionally biased region" description="Polar residues" evidence="1">
    <location>
        <begin position="428"/>
        <end position="452"/>
    </location>
</feature>
<feature type="domain" description="Rrn9" evidence="2">
    <location>
        <begin position="183"/>
        <end position="242"/>
    </location>
</feature>
<comment type="caution">
    <text evidence="4">The sequence shown here is derived from an EMBL/GenBank/DDBJ whole genome shotgun (WGS) entry which is preliminary data.</text>
</comment>
<keyword evidence="5" id="KW-1185">Reference proteome</keyword>
<feature type="region of interest" description="Disordered" evidence="1">
    <location>
        <begin position="1"/>
        <end position="139"/>
    </location>
</feature>
<gene>
    <name evidence="4" type="ORF">N7492_009494</name>
</gene>
<feature type="region of interest" description="Disordered" evidence="1">
    <location>
        <begin position="547"/>
        <end position="622"/>
    </location>
</feature>
<feature type="compositionally biased region" description="Basic residues" evidence="1">
    <location>
        <begin position="393"/>
        <end position="412"/>
    </location>
</feature>
<feature type="compositionally biased region" description="Basic and acidic residues" evidence="1">
    <location>
        <begin position="311"/>
        <end position="332"/>
    </location>
</feature>
<feature type="compositionally biased region" description="Low complexity" evidence="1">
    <location>
        <begin position="576"/>
        <end position="599"/>
    </location>
</feature>
<dbReference type="AlphaFoldDB" id="A0A9W9HSL4"/>
<feature type="compositionally biased region" description="Acidic residues" evidence="1">
    <location>
        <begin position="63"/>
        <end position="85"/>
    </location>
</feature>
<feature type="domain" description="C2H2-domain containing protein second zinc finger" evidence="3">
    <location>
        <begin position="629"/>
        <end position="655"/>
    </location>
</feature>
<dbReference type="InterPro" id="IPR019622">
    <property type="entry name" value="Rrn9_dom"/>
</dbReference>
<proteinExistence type="predicted"/>
<sequence>MASSSEENQPSSSQFRAPQSAQPRSLFGGPSSDVGSLPSSQPEPPRPSIFGGVSSQNVASDPPETEDNADVMDDADSEYEDDDFDMILRERPLEAHYDSDGDSFQGDDGHAKKRKQNLAFQTHPSFPIRSKRLSSAEPTSQTYVLDRGLDLPPDVERPNRWAGAAKTYSNLIEGERGIYESMNTARSRDLAAHLYNAYAIRNGVKRLSEPGNEQDDIDPIYLPKRWVAWPLPSAMVPRVDEAVYRQLGSETLRMPPDLRPSAELEESIMAKMMKTAKERFMAREWDEDEVRTGRAYSPDKTDNPDNPDNPDETKDSNEDKKDEDTTALRESRPVVQADDSTSRQHLRPLSRNVISQLDQVLTGLHHSMKNRYHGDTTSDESSAMDTDDERSRSRPGHKSGRKSQSRGRKRTRKNSDTPEMPSGRALTMRSSTGLDTENESTYSGSQARALSRTSHDDDGRTINHKLALRDWSEVMGLAAMTGLPSAAVMRASNRCADLFGQDMAFRRFGEMRVKKVSRADSRSWKYAYLESDTDPDAEIEATPKRRGILRANSQRQVQPQPQPRRFRSRSVAAPGSSRSTSTALPASSSAAAMDADLASNETQNASQRQRNLPQPGVGKGAHRKVDLICPVVKCPRHTNGFSRRWNLNQHMKIIHHVYSGRERSRSQSRPANVIDVD</sequence>
<evidence type="ECO:0000259" key="3">
    <source>
        <dbReference type="Pfam" id="PF26176"/>
    </source>
</evidence>
<dbReference type="OrthoDB" id="5412288at2759"/>
<dbReference type="Pfam" id="PF10680">
    <property type="entry name" value="RRN9"/>
    <property type="match status" value="1"/>
</dbReference>
<feature type="compositionally biased region" description="Low complexity" evidence="1">
    <location>
        <begin position="1"/>
        <end position="14"/>
    </location>
</feature>
<evidence type="ECO:0000256" key="1">
    <source>
        <dbReference type="SAM" id="MobiDB-lite"/>
    </source>
</evidence>
<feature type="region of interest" description="Disordered" evidence="1">
    <location>
        <begin position="369"/>
        <end position="460"/>
    </location>
</feature>
<accession>A0A9W9HSL4</accession>
<reference evidence="4" key="2">
    <citation type="journal article" date="2023" name="IMA Fungus">
        <title>Comparative genomic study of the Penicillium genus elucidates a diverse pangenome and 15 lateral gene transfer events.</title>
        <authorList>
            <person name="Petersen C."/>
            <person name="Sorensen T."/>
            <person name="Nielsen M.R."/>
            <person name="Sondergaard T.E."/>
            <person name="Sorensen J.L."/>
            <person name="Fitzpatrick D.A."/>
            <person name="Frisvad J.C."/>
            <person name="Nielsen K.L."/>
        </authorList>
    </citation>
    <scope>NUCLEOTIDE SEQUENCE</scope>
    <source>
        <strain evidence="4">IBT 21917</strain>
    </source>
</reference>
<evidence type="ECO:0000313" key="4">
    <source>
        <dbReference type="EMBL" id="KAJ5156691.1"/>
    </source>
</evidence>
<evidence type="ECO:0000313" key="5">
    <source>
        <dbReference type="Proteomes" id="UP001146351"/>
    </source>
</evidence>